<accession>A0AAN6SRQ9</accession>
<comment type="caution">
    <text evidence="2">The sequence shown here is derived from an EMBL/GenBank/DDBJ whole genome shotgun (WGS) entry which is preliminary data.</text>
</comment>
<evidence type="ECO:0000313" key="3">
    <source>
        <dbReference type="Proteomes" id="UP001303115"/>
    </source>
</evidence>
<evidence type="ECO:0000313" key="2">
    <source>
        <dbReference type="EMBL" id="KAK4039860.1"/>
    </source>
</evidence>
<dbReference type="EMBL" id="MU854390">
    <property type="protein sequence ID" value="KAK4039860.1"/>
    <property type="molecule type" value="Genomic_DNA"/>
</dbReference>
<protein>
    <submittedName>
        <fullName evidence="2">Uncharacterized protein</fullName>
    </submittedName>
</protein>
<dbReference type="Proteomes" id="UP001303115">
    <property type="component" value="Unassembled WGS sequence"/>
</dbReference>
<gene>
    <name evidence="2" type="ORF">C8A01DRAFT_46755</name>
</gene>
<feature type="region of interest" description="Disordered" evidence="1">
    <location>
        <begin position="38"/>
        <end position="79"/>
    </location>
</feature>
<organism evidence="2 3">
    <name type="scientific">Parachaetomium inaequale</name>
    <dbReference type="NCBI Taxonomy" id="2588326"/>
    <lineage>
        <taxon>Eukaryota</taxon>
        <taxon>Fungi</taxon>
        <taxon>Dikarya</taxon>
        <taxon>Ascomycota</taxon>
        <taxon>Pezizomycotina</taxon>
        <taxon>Sordariomycetes</taxon>
        <taxon>Sordariomycetidae</taxon>
        <taxon>Sordariales</taxon>
        <taxon>Chaetomiaceae</taxon>
        <taxon>Parachaetomium</taxon>
    </lineage>
</organism>
<evidence type="ECO:0000256" key="1">
    <source>
        <dbReference type="SAM" id="MobiDB-lite"/>
    </source>
</evidence>
<keyword evidence="3" id="KW-1185">Reference proteome</keyword>
<feature type="compositionally biased region" description="Low complexity" evidence="1">
    <location>
        <begin position="54"/>
        <end position="64"/>
    </location>
</feature>
<name>A0AAN6SRQ9_9PEZI</name>
<proteinExistence type="predicted"/>
<sequence>MPTGTFEYFFDLPPELREQILAHICVFPTGIWVGGGDDGETSVPLPRSSSPGATIFTQQPTTTTRHADSEDEEDEHADPPVNLFLASPVLYRAAGDLYYGRNVFHLDFSSHAWGRKQKSLVAAADGGSGGALWRLVTHPDTARARRRMRSVVVYVRRLGELVAGVLAPALGDMVLNGGLKRVRVDLLELGVRGRGGMGTGDYAGNPALRALLVLLTDPNLEGAGLRVLREQHAWFWCRFHRGGGVPSSSSPQDGGRVEGGGGCVMTRRNGGLRGGFVEVDIPRLVAVCAGDSAEFNIKKVG</sequence>
<dbReference type="AlphaFoldDB" id="A0AAN6SRQ9"/>
<reference evidence="3" key="1">
    <citation type="journal article" date="2023" name="Mol. Phylogenet. Evol.">
        <title>Genome-scale phylogeny and comparative genomics of the fungal order Sordariales.</title>
        <authorList>
            <person name="Hensen N."/>
            <person name="Bonometti L."/>
            <person name="Westerberg I."/>
            <person name="Brannstrom I.O."/>
            <person name="Guillou S."/>
            <person name="Cros-Aarteil S."/>
            <person name="Calhoun S."/>
            <person name="Haridas S."/>
            <person name="Kuo A."/>
            <person name="Mondo S."/>
            <person name="Pangilinan J."/>
            <person name="Riley R."/>
            <person name="LaButti K."/>
            <person name="Andreopoulos B."/>
            <person name="Lipzen A."/>
            <person name="Chen C."/>
            <person name="Yan M."/>
            <person name="Daum C."/>
            <person name="Ng V."/>
            <person name="Clum A."/>
            <person name="Steindorff A."/>
            <person name="Ohm R.A."/>
            <person name="Martin F."/>
            <person name="Silar P."/>
            <person name="Natvig D.O."/>
            <person name="Lalanne C."/>
            <person name="Gautier V."/>
            <person name="Ament-Velasquez S.L."/>
            <person name="Kruys A."/>
            <person name="Hutchinson M.I."/>
            <person name="Powell A.J."/>
            <person name="Barry K."/>
            <person name="Miller A.N."/>
            <person name="Grigoriev I.V."/>
            <person name="Debuchy R."/>
            <person name="Gladieux P."/>
            <person name="Hiltunen Thoren M."/>
            <person name="Johannesson H."/>
        </authorList>
    </citation>
    <scope>NUCLEOTIDE SEQUENCE [LARGE SCALE GENOMIC DNA]</scope>
    <source>
        <strain evidence="3">CBS 284.82</strain>
    </source>
</reference>